<proteinExistence type="predicted"/>
<accession>A0AA38RIK8</accession>
<dbReference type="GO" id="GO:0003676">
    <property type="term" value="F:nucleic acid binding"/>
    <property type="evidence" value="ECO:0007669"/>
    <property type="project" value="InterPro"/>
</dbReference>
<protein>
    <recommendedName>
        <fullName evidence="3">RNase H type-1 domain-containing protein</fullName>
    </recommendedName>
</protein>
<organism evidence="1 2">
    <name type="scientific">Pleurostoma richardsiae</name>
    <dbReference type="NCBI Taxonomy" id="41990"/>
    <lineage>
        <taxon>Eukaryota</taxon>
        <taxon>Fungi</taxon>
        <taxon>Dikarya</taxon>
        <taxon>Ascomycota</taxon>
        <taxon>Pezizomycotina</taxon>
        <taxon>Sordariomycetes</taxon>
        <taxon>Sordariomycetidae</taxon>
        <taxon>Calosphaeriales</taxon>
        <taxon>Pleurostomataceae</taxon>
        <taxon>Pleurostoma</taxon>
    </lineage>
</organism>
<gene>
    <name evidence="1" type="ORF">NKR23_g7227</name>
</gene>
<evidence type="ECO:0008006" key="3">
    <source>
        <dbReference type="Google" id="ProtNLM"/>
    </source>
</evidence>
<dbReference type="EMBL" id="JANBVO010000022">
    <property type="protein sequence ID" value="KAJ9142421.1"/>
    <property type="molecule type" value="Genomic_DNA"/>
</dbReference>
<sequence>MAGTDVVIPSAIMLVPASVDPKPTARRLTRRSLVHPACIFHPEDPYATPEDHFPLQKALRCPHPRFINRYDSREMLLVVDGSCLNNGHPEREPVAGCSFMYKLPPFELPHSNTTRARRLAQLAGTIAFKLERRGPHGDLLDHTGVLTDLEYVVLGATRWLPVWVKRRWRSASGTRGRIANRDLWEELQGRIDDLRAEGTEIAFWLVPTTGKRALLAAPESELMKEAKRAAQEAATAGADEDMDEFTKLCGILV</sequence>
<evidence type="ECO:0000313" key="2">
    <source>
        <dbReference type="Proteomes" id="UP001174694"/>
    </source>
</evidence>
<dbReference type="AlphaFoldDB" id="A0AA38RIK8"/>
<dbReference type="Gene3D" id="3.30.420.10">
    <property type="entry name" value="Ribonuclease H-like superfamily/Ribonuclease H"/>
    <property type="match status" value="1"/>
</dbReference>
<keyword evidence="2" id="KW-1185">Reference proteome</keyword>
<dbReference type="Proteomes" id="UP001174694">
    <property type="component" value="Unassembled WGS sequence"/>
</dbReference>
<dbReference type="InterPro" id="IPR036397">
    <property type="entry name" value="RNaseH_sf"/>
</dbReference>
<comment type="caution">
    <text evidence="1">The sequence shown here is derived from an EMBL/GenBank/DDBJ whole genome shotgun (WGS) entry which is preliminary data.</text>
</comment>
<reference evidence="1" key="1">
    <citation type="submission" date="2022-07" db="EMBL/GenBank/DDBJ databases">
        <title>Fungi with potential for degradation of polypropylene.</title>
        <authorList>
            <person name="Gostincar C."/>
        </authorList>
    </citation>
    <scope>NUCLEOTIDE SEQUENCE</scope>
    <source>
        <strain evidence="1">EXF-13308</strain>
    </source>
</reference>
<name>A0AA38RIK8_9PEZI</name>
<dbReference type="InterPro" id="IPR012337">
    <property type="entry name" value="RNaseH-like_sf"/>
</dbReference>
<evidence type="ECO:0000313" key="1">
    <source>
        <dbReference type="EMBL" id="KAJ9142421.1"/>
    </source>
</evidence>
<dbReference type="SUPFAM" id="SSF53098">
    <property type="entry name" value="Ribonuclease H-like"/>
    <property type="match status" value="1"/>
</dbReference>